<feature type="compositionally biased region" description="Pro residues" evidence="1">
    <location>
        <begin position="176"/>
        <end position="188"/>
    </location>
</feature>
<keyword evidence="3" id="KW-1185">Reference proteome</keyword>
<feature type="compositionally biased region" description="Low complexity" evidence="1">
    <location>
        <begin position="189"/>
        <end position="208"/>
    </location>
</feature>
<accession>A0ABU2NKM4</accession>
<dbReference type="EMBL" id="JAVREQ010000001">
    <property type="protein sequence ID" value="MDT0377320.1"/>
    <property type="molecule type" value="Genomic_DNA"/>
</dbReference>
<evidence type="ECO:0000313" key="3">
    <source>
        <dbReference type="Proteomes" id="UP001183414"/>
    </source>
</evidence>
<gene>
    <name evidence="2" type="ORF">RM572_00830</name>
</gene>
<feature type="compositionally biased region" description="Basic and acidic residues" evidence="1">
    <location>
        <begin position="260"/>
        <end position="277"/>
    </location>
</feature>
<dbReference type="Proteomes" id="UP001183414">
    <property type="component" value="Unassembled WGS sequence"/>
</dbReference>
<feature type="compositionally biased region" description="Pro residues" evidence="1">
    <location>
        <begin position="122"/>
        <end position="133"/>
    </location>
</feature>
<sequence>MTHLFCAVITLALGVVAAFVLKVNRRSKENERQLNNLRYDIVLKLHQPGHKPVPPSPHTKNHLTLIPGGLAAIGTALAAAAHWANEMYRAQRPTALATAATTTLTTAAAVATLSIAPLQPKEAPPSDLPPAPTAPDTEPEADEHALPDTAPVGAAPKTTGERPATDKDKKKEPAPSATPTPTPEPTTAPAPAAGPATTGQSGASTAPSNDKHRDSPRPDLPRPEEKADDSHGPSDTSQTDARPGRSGKRGRGLGGNPPGHDSHPERPGKGTERRGKA</sequence>
<proteinExistence type="predicted"/>
<dbReference type="RefSeq" id="WP_311671323.1">
    <property type="nucleotide sequence ID" value="NZ_JAVREQ010000001.1"/>
</dbReference>
<feature type="compositionally biased region" description="Basic and acidic residues" evidence="1">
    <location>
        <begin position="159"/>
        <end position="173"/>
    </location>
</feature>
<feature type="region of interest" description="Disordered" evidence="1">
    <location>
        <begin position="119"/>
        <end position="277"/>
    </location>
</feature>
<evidence type="ECO:0000313" key="2">
    <source>
        <dbReference type="EMBL" id="MDT0377320.1"/>
    </source>
</evidence>
<comment type="caution">
    <text evidence="2">The sequence shown here is derived from an EMBL/GenBank/DDBJ whole genome shotgun (WGS) entry which is preliminary data.</text>
</comment>
<evidence type="ECO:0008006" key="4">
    <source>
        <dbReference type="Google" id="ProtNLM"/>
    </source>
</evidence>
<evidence type="ECO:0000256" key="1">
    <source>
        <dbReference type="SAM" id="MobiDB-lite"/>
    </source>
</evidence>
<name>A0ABU2NKM4_9ACTN</name>
<organism evidence="2 3">
    <name type="scientific">Streptomyces hazeniae</name>
    <dbReference type="NCBI Taxonomy" id="3075538"/>
    <lineage>
        <taxon>Bacteria</taxon>
        <taxon>Bacillati</taxon>
        <taxon>Actinomycetota</taxon>
        <taxon>Actinomycetes</taxon>
        <taxon>Kitasatosporales</taxon>
        <taxon>Streptomycetaceae</taxon>
        <taxon>Streptomyces</taxon>
    </lineage>
</organism>
<protein>
    <recommendedName>
        <fullName evidence="4">Translation initiation factor IF-2</fullName>
    </recommendedName>
</protein>
<feature type="compositionally biased region" description="Basic and acidic residues" evidence="1">
    <location>
        <begin position="209"/>
        <end position="232"/>
    </location>
</feature>
<reference evidence="3" key="1">
    <citation type="submission" date="2023-07" db="EMBL/GenBank/DDBJ databases">
        <title>30 novel species of actinomycetes from the DSMZ collection.</title>
        <authorList>
            <person name="Nouioui I."/>
        </authorList>
    </citation>
    <scope>NUCLEOTIDE SEQUENCE [LARGE SCALE GENOMIC DNA]</scope>
    <source>
        <strain evidence="3">DSM 42041</strain>
    </source>
</reference>